<dbReference type="InterPro" id="IPR000418">
    <property type="entry name" value="Ets_dom"/>
</dbReference>
<dbReference type="Gene3D" id="1.10.10.10">
    <property type="entry name" value="Winged helix-like DNA-binding domain superfamily/Winged helix DNA-binding domain"/>
    <property type="match status" value="1"/>
</dbReference>
<dbReference type="Proteomes" id="UP000694388">
    <property type="component" value="Unplaced"/>
</dbReference>
<dbReference type="GO" id="GO:0043565">
    <property type="term" value="F:sequence-specific DNA binding"/>
    <property type="evidence" value="ECO:0007669"/>
    <property type="project" value="InterPro"/>
</dbReference>
<dbReference type="Pfam" id="PF00178">
    <property type="entry name" value="Ets"/>
    <property type="match status" value="1"/>
</dbReference>
<feature type="domain" description="ETS" evidence="5">
    <location>
        <begin position="196"/>
        <end position="276"/>
    </location>
</feature>
<evidence type="ECO:0000256" key="2">
    <source>
        <dbReference type="ARBA" id="ARBA00023125"/>
    </source>
</evidence>
<dbReference type="Gene3D" id="1.10.150.50">
    <property type="entry name" value="Transcription Factor, Ets-1"/>
    <property type="match status" value="1"/>
</dbReference>
<dbReference type="Ensembl" id="ENSEBUT00000017860.1">
    <property type="protein sequence ID" value="ENSEBUP00000017283.1"/>
    <property type="gene ID" value="ENSEBUG00000010796.1"/>
</dbReference>
<evidence type="ECO:0000256" key="3">
    <source>
        <dbReference type="RuleBase" id="RU004019"/>
    </source>
</evidence>
<dbReference type="InterPro" id="IPR036390">
    <property type="entry name" value="WH_DNA-bd_sf"/>
</dbReference>
<dbReference type="GO" id="GO:0005634">
    <property type="term" value="C:nucleus"/>
    <property type="evidence" value="ECO:0007669"/>
    <property type="project" value="UniProtKB-SubCell"/>
</dbReference>
<dbReference type="PRINTS" id="PR00454">
    <property type="entry name" value="ETSDOMAIN"/>
</dbReference>
<keyword evidence="3" id="KW-0539">Nucleus</keyword>
<keyword evidence="2 3" id="KW-0238">DNA-binding</keyword>
<feature type="region of interest" description="Disordered" evidence="4">
    <location>
        <begin position="17"/>
        <end position="44"/>
    </location>
</feature>
<dbReference type="GO" id="GO:0030154">
    <property type="term" value="P:cell differentiation"/>
    <property type="evidence" value="ECO:0007669"/>
    <property type="project" value="TreeGrafter"/>
</dbReference>
<reference evidence="7" key="1">
    <citation type="submission" date="2025-08" db="UniProtKB">
        <authorList>
            <consortium name="Ensembl"/>
        </authorList>
    </citation>
    <scope>IDENTIFICATION</scope>
</reference>
<dbReference type="AlphaFoldDB" id="A0A8C4QLE6"/>
<evidence type="ECO:0000259" key="6">
    <source>
        <dbReference type="PROSITE" id="PS51433"/>
    </source>
</evidence>
<protein>
    <submittedName>
        <fullName evidence="7">GA binding protein transcription factor subunit alpha</fullName>
    </submittedName>
</protein>
<name>A0A8C4QLE6_EPTBU</name>
<dbReference type="SMART" id="SM00251">
    <property type="entry name" value="SAM_PNT"/>
    <property type="match status" value="1"/>
</dbReference>
<dbReference type="PROSITE" id="PS50061">
    <property type="entry name" value="ETS_DOMAIN_3"/>
    <property type="match status" value="1"/>
</dbReference>
<evidence type="ECO:0000256" key="1">
    <source>
        <dbReference type="ARBA" id="ARBA00005562"/>
    </source>
</evidence>
<dbReference type="GO" id="GO:0000981">
    <property type="term" value="F:DNA-binding transcription factor activity, RNA polymerase II-specific"/>
    <property type="evidence" value="ECO:0007669"/>
    <property type="project" value="TreeGrafter"/>
</dbReference>
<keyword evidence="8" id="KW-1185">Reference proteome</keyword>
<organism evidence="7 8">
    <name type="scientific">Eptatretus burgeri</name>
    <name type="common">Inshore hagfish</name>
    <dbReference type="NCBI Taxonomy" id="7764"/>
    <lineage>
        <taxon>Eukaryota</taxon>
        <taxon>Metazoa</taxon>
        <taxon>Chordata</taxon>
        <taxon>Craniata</taxon>
        <taxon>Vertebrata</taxon>
        <taxon>Cyclostomata</taxon>
        <taxon>Myxini</taxon>
        <taxon>Myxiniformes</taxon>
        <taxon>Myxinidae</taxon>
        <taxon>Eptatretinae</taxon>
        <taxon>Eptatretus</taxon>
    </lineage>
</organism>
<proteinExistence type="inferred from homology"/>
<accession>A0A8C4QLE6</accession>
<dbReference type="SUPFAM" id="SSF47769">
    <property type="entry name" value="SAM/Pointed domain"/>
    <property type="match status" value="1"/>
</dbReference>
<dbReference type="InterPro" id="IPR003118">
    <property type="entry name" value="Pointed_dom"/>
</dbReference>
<feature type="compositionally biased region" description="Basic and acidic residues" evidence="4">
    <location>
        <begin position="35"/>
        <end position="44"/>
    </location>
</feature>
<dbReference type="GeneTree" id="ENSGT00940000155799"/>
<dbReference type="PROSITE" id="PS00345">
    <property type="entry name" value="ETS_DOMAIN_1"/>
    <property type="match status" value="1"/>
</dbReference>
<dbReference type="InterPro" id="IPR036388">
    <property type="entry name" value="WH-like_DNA-bd_sf"/>
</dbReference>
<evidence type="ECO:0000313" key="8">
    <source>
        <dbReference type="Proteomes" id="UP000694388"/>
    </source>
</evidence>
<dbReference type="PANTHER" id="PTHR11849:SF195">
    <property type="entry name" value="GA-BINDING PROTEIN ALPHA CHAIN"/>
    <property type="match status" value="1"/>
</dbReference>
<dbReference type="PANTHER" id="PTHR11849">
    <property type="entry name" value="ETS"/>
    <property type="match status" value="1"/>
</dbReference>
<comment type="subcellular location">
    <subcellularLocation>
        <location evidence="3">Nucleus</location>
    </subcellularLocation>
</comment>
<feature type="region of interest" description="Disordered" evidence="4">
    <location>
        <begin position="168"/>
        <end position="191"/>
    </location>
</feature>
<feature type="compositionally biased region" description="Gly residues" evidence="4">
    <location>
        <begin position="21"/>
        <end position="31"/>
    </location>
</feature>
<sequence length="333" mass="36919">MERSVLVLKEDTAASEVLAEGAGGGGDGGIGNTRRTREGEGHSEQVARWAAALEGYRRQQEVEGIPYEPTEWSSAEVLRWANWVAREFCLTGLDVSRLVGLTGRNLVALSRSAFLVRVPSGEALWSHLQLLSKFVQASREQNGNIATVTIDQPFEIVPALSPVTTKVVPSRGKPRLSRSLDDRCSPGNRTGNNGQIQLWQFLLELLTDRDARDAIAWVGERGEFRLNQPELVAQRWGQRKNKPTMNYEKLSRALRYYYDGDMICKVQGKRFVYRFVCDLKSLIGYSAAELNKLVRESEARRIGTMETALPLTVAIASTPTNPGTTATTHAVSL</sequence>
<dbReference type="Pfam" id="PF02198">
    <property type="entry name" value="SAM_PNT"/>
    <property type="match status" value="1"/>
</dbReference>
<reference evidence="7" key="2">
    <citation type="submission" date="2025-09" db="UniProtKB">
        <authorList>
            <consortium name="Ensembl"/>
        </authorList>
    </citation>
    <scope>IDENTIFICATION</scope>
</reference>
<dbReference type="InterPro" id="IPR046328">
    <property type="entry name" value="ETS_fam"/>
</dbReference>
<dbReference type="PROSITE" id="PS51433">
    <property type="entry name" value="PNT"/>
    <property type="match status" value="1"/>
</dbReference>
<dbReference type="PROSITE" id="PS00346">
    <property type="entry name" value="ETS_DOMAIN_2"/>
    <property type="match status" value="1"/>
</dbReference>
<dbReference type="FunFam" id="1.10.10.10:FF:000200">
    <property type="entry name" value="GA-binding protein alpha chain, putative"/>
    <property type="match status" value="1"/>
</dbReference>
<feature type="domain" description="PNT" evidence="6">
    <location>
        <begin position="51"/>
        <end position="135"/>
    </location>
</feature>
<evidence type="ECO:0000259" key="5">
    <source>
        <dbReference type="PROSITE" id="PS50061"/>
    </source>
</evidence>
<comment type="similarity">
    <text evidence="1 3">Belongs to the ETS family.</text>
</comment>
<dbReference type="SUPFAM" id="SSF46785">
    <property type="entry name" value="Winged helix' DNA-binding domain"/>
    <property type="match status" value="1"/>
</dbReference>
<evidence type="ECO:0000313" key="7">
    <source>
        <dbReference type="Ensembl" id="ENSEBUP00000017283.1"/>
    </source>
</evidence>
<dbReference type="InterPro" id="IPR013761">
    <property type="entry name" value="SAM/pointed_sf"/>
</dbReference>
<dbReference type="SMART" id="SM00413">
    <property type="entry name" value="ETS"/>
    <property type="match status" value="1"/>
</dbReference>
<evidence type="ECO:0000256" key="4">
    <source>
        <dbReference type="SAM" id="MobiDB-lite"/>
    </source>
</evidence>